<gene>
    <name evidence="2" type="ORF">ACFSAG_00010</name>
</gene>
<feature type="region of interest" description="Disordered" evidence="1">
    <location>
        <begin position="340"/>
        <end position="407"/>
    </location>
</feature>
<protein>
    <recommendedName>
        <fullName evidence="4">Conjugal transfer pilus assembly protein TraV</fullName>
    </recommendedName>
</protein>
<evidence type="ECO:0000313" key="3">
    <source>
        <dbReference type="Proteomes" id="UP001597215"/>
    </source>
</evidence>
<feature type="compositionally biased region" description="Basic and acidic residues" evidence="1">
    <location>
        <begin position="371"/>
        <end position="388"/>
    </location>
</feature>
<dbReference type="EMBL" id="JBHUEL010000001">
    <property type="protein sequence ID" value="MFD1765224.1"/>
    <property type="molecule type" value="Genomic_DNA"/>
</dbReference>
<feature type="compositionally biased region" description="Low complexity" evidence="1">
    <location>
        <begin position="299"/>
        <end position="314"/>
    </location>
</feature>
<dbReference type="RefSeq" id="WP_381510340.1">
    <property type="nucleotide sequence ID" value="NZ_JBHUEL010000001.1"/>
</dbReference>
<evidence type="ECO:0000256" key="1">
    <source>
        <dbReference type="SAM" id="MobiDB-lite"/>
    </source>
</evidence>
<sequence>MSRLLSRTETRRLADAIAARSGLRLTQSRPALNEAQAVALWRAVCAEAPLVTSHDPSRVQFLGAEQMARLNPALTYQSRGLLHCVHARVTTVEAHAYWRIASAVSPSPVSRDGKRFARGGGAVAACLAALPLAACATLFGGNVKGNFSCSAPGGTCAPSTVIDDAALATIQNARPMTPSSGRWPQPHIRGEGKIITAANGVVHRDRRVVKVVFPSYVDQRGYLHEARVVHAVADAGGWMELGAAGPGPQAPTPMSREQAAQIAPLPAEHGDSQAGSAGWSLARVQGGPSTQEPDGGGVDARAPDPASVAAARARGLGRRPTTPAEIKAAVDEQLSGKAQSVAAGPGLGAGGLTQNPQSMPTVGPDSMLPARETELSGDSKPKTKRPVDEQPAVVNQPTSFPGTVEQD</sequence>
<organism evidence="2 3">
    <name type="scientific">Sphingorhabdus buctiana</name>
    <dbReference type="NCBI Taxonomy" id="1508805"/>
    <lineage>
        <taxon>Bacteria</taxon>
        <taxon>Pseudomonadati</taxon>
        <taxon>Pseudomonadota</taxon>
        <taxon>Alphaproteobacteria</taxon>
        <taxon>Sphingomonadales</taxon>
        <taxon>Sphingomonadaceae</taxon>
        <taxon>Sphingorhabdus</taxon>
    </lineage>
</organism>
<evidence type="ECO:0008006" key="4">
    <source>
        <dbReference type="Google" id="ProtNLM"/>
    </source>
</evidence>
<accession>A0ABW4M863</accession>
<dbReference type="Proteomes" id="UP001597215">
    <property type="component" value="Unassembled WGS sequence"/>
</dbReference>
<comment type="caution">
    <text evidence="2">The sequence shown here is derived from an EMBL/GenBank/DDBJ whole genome shotgun (WGS) entry which is preliminary data.</text>
</comment>
<feature type="region of interest" description="Disordered" evidence="1">
    <location>
        <begin position="267"/>
        <end position="322"/>
    </location>
</feature>
<reference evidence="3" key="1">
    <citation type="journal article" date="2019" name="Int. J. Syst. Evol. Microbiol.">
        <title>The Global Catalogue of Microorganisms (GCM) 10K type strain sequencing project: providing services to taxonomists for standard genome sequencing and annotation.</title>
        <authorList>
            <consortium name="The Broad Institute Genomics Platform"/>
            <consortium name="The Broad Institute Genome Sequencing Center for Infectious Disease"/>
            <person name="Wu L."/>
            <person name="Ma J."/>
        </authorList>
    </citation>
    <scope>NUCLEOTIDE SEQUENCE [LARGE SCALE GENOMIC DNA]</scope>
    <source>
        <strain evidence="3">CGMCC 1.12449</strain>
    </source>
</reference>
<keyword evidence="3" id="KW-1185">Reference proteome</keyword>
<name>A0ABW4M863_9SPHN</name>
<evidence type="ECO:0000313" key="2">
    <source>
        <dbReference type="EMBL" id="MFD1765224.1"/>
    </source>
</evidence>
<proteinExistence type="predicted"/>